<name>A0A6I8Q429_XENTR</name>
<reference evidence="1" key="1">
    <citation type="journal article" date="2010" name="Science">
        <title>The genome of the Western clawed frog Xenopus tropicalis.</title>
        <authorList>
            <person name="Hellsten U."/>
            <person name="Harland R.M."/>
            <person name="Gilchrist M.J."/>
            <person name="Hendrix D."/>
            <person name="Jurka J."/>
            <person name="Kapitonov V."/>
            <person name="Ovcharenko I."/>
            <person name="Putnam N.H."/>
            <person name="Shu S."/>
            <person name="Taher L."/>
            <person name="Blitz I.L."/>
            <person name="Blumberg B."/>
            <person name="Dichmann D.S."/>
            <person name="Dubchak I."/>
            <person name="Amaya E."/>
            <person name="Detter J.C."/>
            <person name="Fletcher R."/>
            <person name="Gerhard D.S."/>
            <person name="Goodstein D."/>
            <person name="Graves T."/>
            <person name="Grigoriev I.V."/>
            <person name="Grimwood J."/>
            <person name="Kawashima T."/>
            <person name="Lindquist E."/>
            <person name="Lucas S.M."/>
            <person name="Mead P.E."/>
            <person name="Mitros T."/>
            <person name="Ogino H."/>
            <person name="Ohta Y."/>
            <person name="Poliakov A.V."/>
            <person name="Pollet N."/>
            <person name="Robert J."/>
            <person name="Salamov A."/>
            <person name="Sater A.K."/>
            <person name="Schmutz J."/>
            <person name="Terry A."/>
            <person name="Vize P.D."/>
            <person name="Warren W.C."/>
            <person name="Wells D."/>
            <person name="Wills A."/>
            <person name="Wilson R.K."/>
            <person name="Zimmerman L.B."/>
            <person name="Zorn A.M."/>
            <person name="Grainger R."/>
            <person name="Grammer T."/>
            <person name="Khokha M.K."/>
            <person name="Richardson P.M."/>
            <person name="Rokhsar D.S."/>
        </authorList>
    </citation>
    <scope>NUCLEOTIDE SEQUENCE [LARGE SCALE GENOMIC DNA]</scope>
    <source>
        <strain evidence="1">Nigerian</strain>
    </source>
</reference>
<dbReference type="PANTHER" id="PTHR34561:SF1">
    <property type="entry name" value="NADH DEHYDROGENASE [UBIQUINONE] 1 ALPHA SUBCOMPLEX ASSEMBLY FACTOR 8"/>
    <property type="match status" value="1"/>
</dbReference>
<dbReference type="AlphaFoldDB" id="A0A6I8Q429"/>
<dbReference type="InParanoid" id="A0A6I8Q429"/>
<evidence type="ECO:0000313" key="1">
    <source>
        <dbReference type="Ensembl" id="ENSXETP00000064298"/>
    </source>
</evidence>
<sequence>FEMETEVAISKVSVAAFTQLWRQVTCRGHTWALSYGKCVSAAASGREELRRGACAKEFEDLKQCMIMAAKGKNK</sequence>
<protein>
    <submittedName>
        <fullName evidence="1">Uncharacterized protein</fullName>
    </submittedName>
</protein>
<organism evidence="1">
    <name type="scientific">Xenopus tropicalis</name>
    <name type="common">Western clawed frog</name>
    <name type="synonym">Silurana tropicalis</name>
    <dbReference type="NCBI Taxonomy" id="8364"/>
    <lineage>
        <taxon>Eukaryota</taxon>
        <taxon>Metazoa</taxon>
        <taxon>Chordata</taxon>
        <taxon>Craniata</taxon>
        <taxon>Vertebrata</taxon>
        <taxon>Euteleostomi</taxon>
        <taxon>Amphibia</taxon>
        <taxon>Batrachia</taxon>
        <taxon>Anura</taxon>
        <taxon>Pipoidea</taxon>
        <taxon>Pipidae</taxon>
        <taxon>Xenopodinae</taxon>
        <taxon>Xenopus</taxon>
        <taxon>Silurana</taxon>
    </lineage>
</organism>
<dbReference type="PANTHER" id="PTHR34561">
    <property type="entry name" value="NADH DEHYDROGENASE [UBIQUINONE] 1 ALPHA SUBCOMPLEX ASSEMBLY FACTOR 8"/>
    <property type="match status" value="1"/>
</dbReference>
<reference evidence="1" key="2">
    <citation type="submission" date="2020-05" db="UniProtKB">
        <authorList>
            <consortium name="Ensembl"/>
        </authorList>
    </citation>
    <scope>IDENTIFICATION</scope>
</reference>
<proteinExistence type="predicted"/>
<dbReference type="InterPro" id="IPR034595">
    <property type="entry name" value="NDUFAF8"/>
</dbReference>
<dbReference type="Ensembl" id="ENSXETT00000095422">
    <property type="protein sequence ID" value="ENSXETP00000064298"/>
    <property type="gene ID" value="ENSXETG00000037346"/>
</dbReference>
<dbReference type="Bgee" id="ENSXETG00000037346">
    <property type="expression patterns" value="Expressed in 2-cell stage embryo and 12 other cell types or tissues"/>
</dbReference>
<accession>A0A6I8Q429</accession>
<dbReference type="GO" id="GO:0032981">
    <property type="term" value="P:mitochondrial respiratory chain complex I assembly"/>
    <property type="evidence" value="ECO:0007669"/>
    <property type="project" value="InterPro"/>
</dbReference>
<dbReference type="GO" id="GO:0005739">
    <property type="term" value="C:mitochondrion"/>
    <property type="evidence" value="ECO:0007669"/>
    <property type="project" value="InterPro"/>
</dbReference>